<dbReference type="RefSeq" id="WP_284318985.1">
    <property type="nucleotide sequence ID" value="NZ_BSOB01000003.1"/>
</dbReference>
<dbReference type="EMBL" id="BSOB01000003">
    <property type="protein sequence ID" value="GLQ91206.1"/>
    <property type="molecule type" value="Genomic_DNA"/>
</dbReference>
<protein>
    <recommendedName>
        <fullName evidence="1">Bacterial toxin 30 domain-containing protein</fullName>
    </recommendedName>
</protein>
<accession>A0ABQ5XKT0</accession>
<evidence type="ECO:0000313" key="3">
    <source>
        <dbReference type="Proteomes" id="UP001156670"/>
    </source>
</evidence>
<name>A0ABQ5XKT0_9GAMM</name>
<gene>
    <name evidence="2" type="ORF">GCM10007901_01560</name>
</gene>
<dbReference type="Proteomes" id="UP001156670">
    <property type="component" value="Unassembled WGS sequence"/>
</dbReference>
<evidence type="ECO:0000313" key="2">
    <source>
        <dbReference type="EMBL" id="GLQ91206.1"/>
    </source>
</evidence>
<dbReference type="InterPro" id="IPR029111">
    <property type="entry name" value="Ntox30"/>
</dbReference>
<feature type="domain" description="Bacterial toxin 30" evidence="1">
    <location>
        <begin position="49"/>
        <end position="130"/>
    </location>
</feature>
<comment type="caution">
    <text evidence="2">The sequence shown here is derived from an EMBL/GenBank/DDBJ whole genome shotgun (WGS) entry which is preliminary data.</text>
</comment>
<sequence>MTMLQLDAMINPSNGGIPTAQDFENQIGTQATPAILSALIPAGTLNSYVPGPRTERGFKYEWVSAGIQWRVWGHSAVTNAPVGTIAAKEWTFRVQQGNKFLTPIAFGTGQGGLGPASRWFGGQHAEKTHILLEHN</sequence>
<organism evidence="2 3">
    <name type="scientific">Dyella acidisoli</name>
    <dbReference type="NCBI Taxonomy" id="1867834"/>
    <lineage>
        <taxon>Bacteria</taxon>
        <taxon>Pseudomonadati</taxon>
        <taxon>Pseudomonadota</taxon>
        <taxon>Gammaproteobacteria</taxon>
        <taxon>Lysobacterales</taxon>
        <taxon>Rhodanobacteraceae</taxon>
        <taxon>Dyella</taxon>
    </lineage>
</organism>
<keyword evidence="3" id="KW-1185">Reference proteome</keyword>
<proteinExistence type="predicted"/>
<reference evidence="3" key="1">
    <citation type="journal article" date="2019" name="Int. J. Syst. Evol. Microbiol.">
        <title>The Global Catalogue of Microorganisms (GCM) 10K type strain sequencing project: providing services to taxonomists for standard genome sequencing and annotation.</title>
        <authorList>
            <consortium name="The Broad Institute Genomics Platform"/>
            <consortium name="The Broad Institute Genome Sequencing Center for Infectious Disease"/>
            <person name="Wu L."/>
            <person name="Ma J."/>
        </authorList>
    </citation>
    <scope>NUCLEOTIDE SEQUENCE [LARGE SCALE GENOMIC DNA]</scope>
    <source>
        <strain evidence="3">NBRC 111980</strain>
    </source>
</reference>
<dbReference type="Pfam" id="PF15532">
    <property type="entry name" value="Ntox30"/>
    <property type="match status" value="1"/>
</dbReference>
<evidence type="ECO:0000259" key="1">
    <source>
        <dbReference type="Pfam" id="PF15532"/>
    </source>
</evidence>